<gene>
    <name evidence="1" type="ORF">AAFF_G00007480</name>
</gene>
<dbReference type="EMBL" id="JAINUG010000010">
    <property type="protein sequence ID" value="KAJ8415050.1"/>
    <property type="molecule type" value="Genomic_DNA"/>
</dbReference>
<reference evidence="1" key="1">
    <citation type="journal article" date="2023" name="Science">
        <title>Genome structures resolve the early diversification of teleost fishes.</title>
        <authorList>
            <person name="Parey E."/>
            <person name="Louis A."/>
            <person name="Montfort J."/>
            <person name="Bouchez O."/>
            <person name="Roques C."/>
            <person name="Iampietro C."/>
            <person name="Lluch J."/>
            <person name="Castinel A."/>
            <person name="Donnadieu C."/>
            <person name="Desvignes T."/>
            <person name="Floi Bucao C."/>
            <person name="Jouanno E."/>
            <person name="Wen M."/>
            <person name="Mejri S."/>
            <person name="Dirks R."/>
            <person name="Jansen H."/>
            <person name="Henkel C."/>
            <person name="Chen W.J."/>
            <person name="Zahm M."/>
            <person name="Cabau C."/>
            <person name="Klopp C."/>
            <person name="Thompson A.W."/>
            <person name="Robinson-Rechavi M."/>
            <person name="Braasch I."/>
            <person name="Lecointre G."/>
            <person name="Bobe J."/>
            <person name="Postlethwait J.H."/>
            <person name="Berthelot C."/>
            <person name="Roest Crollius H."/>
            <person name="Guiguen Y."/>
        </authorList>
    </citation>
    <scope>NUCLEOTIDE SEQUENCE</scope>
    <source>
        <strain evidence="1">NC1722</strain>
    </source>
</reference>
<name>A0AAD7WZS8_9TELE</name>
<accession>A0AAD7WZS8</accession>
<organism evidence="1 2">
    <name type="scientific">Aldrovandia affinis</name>
    <dbReference type="NCBI Taxonomy" id="143900"/>
    <lineage>
        <taxon>Eukaryota</taxon>
        <taxon>Metazoa</taxon>
        <taxon>Chordata</taxon>
        <taxon>Craniata</taxon>
        <taxon>Vertebrata</taxon>
        <taxon>Euteleostomi</taxon>
        <taxon>Actinopterygii</taxon>
        <taxon>Neopterygii</taxon>
        <taxon>Teleostei</taxon>
        <taxon>Notacanthiformes</taxon>
        <taxon>Halosauridae</taxon>
        <taxon>Aldrovandia</taxon>
    </lineage>
</organism>
<sequence>MASPCLARSAAPPRVRCSSPHARGLFLRPILIGHSHLGSRRCAILPEKNNKLRSAAPGHSSNGGKCSDPIASVHSAQQAVRYTDVIARADRGSQNPAESPVMCQKCPLCCKLS</sequence>
<keyword evidence="2" id="KW-1185">Reference proteome</keyword>
<dbReference type="Proteomes" id="UP001221898">
    <property type="component" value="Unassembled WGS sequence"/>
</dbReference>
<evidence type="ECO:0000313" key="2">
    <source>
        <dbReference type="Proteomes" id="UP001221898"/>
    </source>
</evidence>
<protein>
    <submittedName>
        <fullName evidence="1">Uncharacterized protein</fullName>
    </submittedName>
</protein>
<evidence type="ECO:0000313" key="1">
    <source>
        <dbReference type="EMBL" id="KAJ8415050.1"/>
    </source>
</evidence>
<dbReference type="AlphaFoldDB" id="A0AAD7WZS8"/>
<comment type="caution">
    <text evidence="1">The sequence shown here is derived from an EMBL/GenBank/DDBJ whole genome shotgun (WGS) entry which is preliminary data.</text>
</comment>
<proteinExistence type="predicted"/>